<dbReference type="InterPro" id="IPR002641">
    <property type="entry name" value="PNPLA_dom"/>
</dbReference>
<feature type="compositionally biased region" description="Low complexity" evidence="7">
    <location>
        <begin position="82"/>
        <end position="92"/>
    </location>
</feature>
<dbReference type="SUPFAM" id="SSF52540">
    <property type="entry name" value="P-loop containing nucleoside triphosphate hydrolases"/>
    <property type="match status" value="1"/>
</dbReference>
<dbReference type="GO" id="GO:0016042">
    <property type="term" value="P:lipid catabolic process"/>
    <property type="evidence" value="ECO:0007669"/>
    <property type="project" value="UniProtKB-KW"/>
</dbReference>
<dbReference type="EMBL" id="CAJMXA010004175">
    <property type="protein sequence ID" value="CAE6536450.1"/>
    <property type="molecule type" value="Genomic_DNA"/>
</dbReference>
<dbReference type="Gene3D" id="1.25.40.10">
    <property type="entry name" value="Tetratricopeptide repeat domain"/>
    <property type="match status" value="1"/>
</dbReference>
<evidence type="ECO:0000256" key="8">
    <source>
        <dbReference type="SAM" id="Phobius"/>
    </source>
</evidence>
<feature type="compositionally biased region" description="Polar residues" evidence="7">
    <location>
        <begin position="106"/>
        <end position="116"/>
    </location>
</feature>
<keyword evidence="8" id="KW-0812">Transmembrane</keyword>
<dbReference type="InterPro" id="IPR056681">
    <property type="entry name" value="DUF7779"/>
</dbReference>
<dbReference type="Pfam" id="PF13374">
    <property type="entry name" value="TPR_10"/>
    <property type="match status" value="2"/>
</dbReference>
<evidence type="ECO:0000256" key="6">
    <source>
        <dbReference type="PROSITE-ProRule" id="PRU01161"/>
    </source>
</evidence>
<dbReference type="PROSITE" id="PS51635">
    <property type="entry name" value="PNPLA"/>
    <property type="match status" value="1"/>
</dbReference>
<dbReference type="PANTHER" id="PTHR24185:SF1">
    <property type="entry name" value="CALCIUM-INDEPENDENT PHOSPHOLIPASE A2-GAMMA"/>
    <property type="match status" value="1"/>
</dbReference>
<evidence type="ECO:0000256" key="4">
    <source>
        <dbReference type="ARBA" id="ARBA00023098"/>
    </source>
</evidence>
<accession>A0A8H3DU25</accession>
<feature type="region of interest" description="Disordered" evidence="7">
    <location>
        <begin position="336"/>
        <end position="471"/>
    </location>
</feature>
<dbReference type="GO" id="GO:0047499">
    <property type="term" value="F:calcium-independent phospholipase A2 activity"/>
    <property type="evidence" value="ECO:0007669"/>
    <property type="project" value="TreeGrafter"/>
</dbReference>
<gene>
    <name evidence="11" type="ORF">RDB_LOCUS180689</name>
</gene>
<dbReference type="Pfam" id="PF00931">
    <property type="entry name" value="NB-ARC"/>
    <property type="match status" value="1"/>
</dbReference>
<feature type="compositionally biased region" description="Low complexity" evidence="7">
    <location>
        <begin position="196"/>
        <end position="208"/>
    </location>
</feature>
<evidence type="ECO:0000259" key="10">
    <source>
        <dbReference type="PROSITE" id="PS51635"/>
    </source>
</evidence>
<feature type="compositionally biased region" description="Low complexity" evidence="7">
    <location>
        <begin position="460"/>
        <end position="471"/>
    </location>
</feature>
<organism evidence="11 12">
    <name type="scientific">Rhizoctonia solani</name>
    <dbReference type="NCBI Taxonomy" id="456999"/>
    <lineage>
        <taxon>Eukaryota</taxon>
        <taxon>Fungi</taxon>
        <taxon>Dikarya</taxon>
        <taxon>Basidiomycota</taxon>
        <taxon>Agaricomycotina</taxon>
        <taxon>Agaricomycetes</taxon>
        <taxon>Cantharellales</taxon>
        <taxon>Ceratobasidiaceae</taxon>
        <taxon>Rhizoctonia</taxon>
    </lineage>
</organism>
<dbReference type="SUPFAM" id="SSF50044">
    <property type="entry name" value="SH3-domain"/>
    <property type="match status" value="1"/>
</dbReference>
<feature type="compositionally biased region" description="Polar residues" evidence="7">
    <location>
        <begin position="33"/>
        <end position="44"/>
    </location>
</feature>
<evidence type="ECO:0000256" key="5">
    <source>
        <dbReference type="PROSITE-ProRule" id="PRU00192"/>
    </source>
</evidence>
<dbReference type="Pfam" id="PF25000">
    <property type="entry name" value="DUF7779"/>
    <property type="match status" value="1"/>
</dbReference>
<evidence type="ECO:0000313" key="12">
    <source>
        <dbReference type="Proteomes" id="UP000663853"/>
    </source>
</evidence>
<reference evidence="11" key="1">
    <citation type="submission" date="2021-01" db="EMBL/GenBank/DDBJ databases">
        <authorList>
            <person name="Kaushik A."/>
        </authorList>
    </citation>
    <scope>NUCLEOTIDE SEQUENCE</scope>
    <source>
        <strain evidence="11">AG6-10EEA</strain>
    </source>
</reference>
<comment type="caution">
    <text evidence="6">Lacks conserved residue(s) required for the propagation of feature annotation.</text>
</comment>
<dbReference type="Gene3D" id="3.40.1090.10">
    <property type="entry name" value="Cytosolic phospholipase A2 catalytic domain"/>
    <property type="match status" value="1"/>
</dbReference>
<evidence type="ECO:0008006" key="13">
    <source>
        <dbReference type="Google" id="ProtNLM"/>
    </source>
</evidence>
<dbReference type="Gene3D" id="3.40.50.300">
    <property type="entry name" value="P-loop containing nucleotide triphosphate hydrolases"/>
    <property type="match status" value="1"/>
</dbReference>
<feature type="domain" description="PNPLA" evidence="10">
    <location>
        <begin position="481"/>
        <end position="682"/>
    </location>
</feature>
<keyword evidence="8" id="KW-0472">Membrane</keyword>
<feature type="compositionally biased region" description="Basic and acidic residues" evidence="7">
    <location>
        <begin position="445"/>
        <end position="456"/>
    </location>
</feature>
<dbReference type="InterPro" id="IPR027417">
    <property type="entry name" value="P-loop_NTPase"/>
</dbReference>
<dbReference type="SUPFAM" id="SSF48452">
    <property type="entry name" value="TPR-like"/>
    <property type="match status" value="1"/>
</dbReference>
<dbReference type="InterPro" id="IPR036028">
    <property type="entry name" value="SH3-like_dom_sf"/>
</dbReference>
<dbReference type="Gene3D" id="2.30.30.40">
    <property type="entry name" value="SH3 Domains"/>
    <property type="match status" value="1"/>
</dbReference>
<feature type="compositionally biased region" description="Basic and acidic residues" evidence="7">
    <location>
        <begin position="96"/>
        <end position="105"/>
    </location>
</feature>
<keyword evidence="2" id="KW-0378">Hydrolase</keyword>
<keyword evidence="1 5" id="KW-0728">SH3 domain</keyword>
<dbReference type="GO" id="GO:0046486">
    <property type="term" value="P:glycerolipid metabolic process"/>
    <property type="evidence" value="ECO:0007669"/>
    <property type="project" value="UniProtKB-ARBA"/>
</dbReference>
<dbReference type="Pfam" id="PF01734">
    <property type="entry name" value="Patatin"/>
    <property type="match status" value="1"/>
</dbReference>
<protein>
    <recommendedName>
        <fullName evidence="13">SH3 domain-containing protein</fullName>
    </recommendedName>
</protein>
<comment type="caution">
    <text evidence="11">The sequence shown here is derived from an EMBL/GenBank/DDBJ whole genome shotgun (WGS) entry which is preliminary data.</text>
</comment>
<evidence type="ECO:0000256" key="7">
    <source>
        <dbReference type="SAM" id="MobiDB-lite"/>
    </source>
</evidence>
<dbReference type="InterPro" id="IPR011990">
    <property type="entry name" value="TPR-like_helical_dom_sf"/>
</dbReference>
<feature type="compositionally biased region" description="Polar residues" evidence="7">
    <location>
        <begin position="54"/>
        <end position="73"/>
    </location>
</feature>
<dbReference type="SUPFAM" id="SSF52151">
    <property type="entry name" value="FabD/lysophospholipase-like"/>
    <property type="match status" value="1"/>
</dbReference>
<dbReference type="InterPro" id="IPR002182">
    <property type="entry name" value="NB-ARC"/>
</dbReference>
<evidence type="ECO:0000256" key="2">
    <source>
        <dbReference type="ARBA" id="ARBA00022801"/>
    </source>
</evidence>
<evidence type="ECO:0000313" key="11">
    <source>
        <dbReference type="EMBL" id="CAE6536450.1"/>
    </source>
</evidence>
<dbReference type="PANTHER" id="PTHR24185">
    <property type="entry name" value="CALCIUM-INDEPENDENT PHOSPHOLIPASE A2-GAMMA"/>
    <property type="match status" value="1"/>
</dbReference>
<feature type="transmembrane region" description="Helical" evidence="8">
    <location>
        <begin position="1515"/>
        <end position="1536"/>
    </location>
</feature>
<evidence type="ECO:0000256" key="1">
    <source>
        <dbReference type="ARBA" id="ARBA00022443"/>
    </source>
</evidence>
<feature type="compositionally biased region" description="Polar residues" evidence="7">
    <location>
        <begin position="372"/>
        <end position="382"/>
    </location>
</feature>
<dbReference type="SMART" id="SM00326">
    <property type="entry name" value="SH3"/>
    <property type="match status" value="1"/>
</dbReference>
<dbReference type="GO" id="GO:0019369">
    <property type="term" value="P:arachidonate metabolic process"/>
    <property type="evidence" value="ECO:0007669"/>
    <property type="project" value="TreeGrafter"/>
</dbReference>
<feature type="short sequence motif" description="GXGXXG" evidence="6">
    <location>
        <begin position="485"/>
        <end position="490"/>
    </location>
</feature>
<proteinExistence type="predicted"/>
<dbReference type="GO" id="GO:0043531">
    <property type="term" value="F:ADP binding"/>
    <property type="evidence" value="ECO:0007669"/>
    <property type="project" value="InterPro"/>
</dbReference>
<keyword evidence="4" id="KW-0443">Lipid metabolism</keyword>
<evidence type="ECO:0000259" key="9">
    <source>
        <dbReference type="PROSITE" id="PS50002"/>
    </source>
</evidence>
<keyword evidence="8" id="KW-1133">Transmembrane helix</keyword>
<feature type="region of interest" description="Disordered" evidence="7">
    <location>
        <begin position="1"/>
        <end position="215"/>
    </location>
</feature>
<feature type="domain" description="SH3" evidence="9">
    <location>
        <begin position="217"/>
        <end position="278"/>
    </location>
</feature>
<dbReference type="PROSITE" id="PS50002">
    <property type="entry name" value="SH3"/>
    <property type="match status" value="1"/>
</dbReference>
<name>A0A8H3DU25_9AGAM</name>
<feature type="compositionally biased region" description="Polar residues" evidence="7">
    <location>
        <begin position="167"/>
        <end position="181"/>
    </location>
</feature>
<dbReference type="Pfam" id="PF00018">
    <property type="entry name" value="SH3_1"/>
    <property type="match status" value="1"/>
</dbReference>
<dbReference type="GO" id="GO:0016020">
    <property type="term" value="C:membrane"/>
    <property type="evidence" value="ECO:0007669"/>
    <property type="project" value="TreeGrafter"/>
</dbReference>
<sequence>MSDTVSPPQRSKGLAGRLRFRNPTRAFTMSARPPSSTLNDSDSSILPPAFQRGRFSTSPSMIKANSNTPSSEAVNELGVKASEQSTTTEQTSMKAPNEDVHDLSSHESAGSGSTAETEPPLSALPTQATESTLAPGPEDSVSDDGASVAGSRSPSRPRRQLSNLSRYTVSGSIRRISQSASEVGEPQPTPRPDSPHPSSGHSSPSSGHSSDDEEPLFIPGVYRALYPFEPEGTAEMALVEDQQVNVLGRGGGVGWVVVLKPNGEQGLVPEGYLELVQPDSPEFAPESKVAPLTDLQTEALPAVSKAPKPEVQATAVSAPKEETLVPLAETLSFAEASAPKPVEPRLTEPVQPPEWAIGVGIPGTEDIRPSHGSPTKAQTGSRELSPVEPDTLDNDNRDPESIVEPNTKRVQLSDMSKTLGLKEWGSSTAGPSMFAGYERLPGSSRKGEGKDERDNFSRNVSQQAAESVSQQSRSTHGINILCIDGGGVRGLSSLLLLREVMSRIESLKGEPVKPADWFDVIAGTGTGGVNACMLGKLGMSIEEAVRSYTELTETVFSNKRKGAMSSRAAYKSTALKESLQEIIRATTGDGETKMIAGASQSNDCNTLIFATLKDHMNASIPIIFRSYEAKANRAPNCAIWEALYATMAHPDFFKSIDIAENSLKYTFVGGELGNSNPLAHVLAEVRELYPGRYVSCIMSIGAGYAHTIRIPNYGRQQVSLAMRAMATDSERVAEEMARRFQNTTGVYFRFNVDQGIQDVEADDWEKLCRIAAHTQAYSSKFEVGRDMCEAAKAIHDRNIALAVECIDGRIQRILEPAILKKCPIPTAYYTGRTKEIQSVGSCIVDSADQQQVCVIYGLGGAGKSQLAFKVIEQNHNHWDHIIYVDASSRETIESALRDFARVNLKYLGAAHTVVYSDTLLWLQGTRDSWLLFFDGADDLHLDIRLYFPSSYSGSILITTRIEARAGLAKPPESVYHISAMDPEDASSLLLRVVNRRTPCESKTVADKGAADALVRDFGFLVLAIVHAGAYIAHSTGMSILDYRKIFLKKRQATLEKYKSLPESSKFDDYDKTVYTTWNMCYELLGQCGKHQAQELLWLIAFLNHDGITRAIFQRAAINIRLFTPTLPVTGLEKNAYAYLYGYLTQASSDDPEDDDNWAENSFIETVGDLAAYSLIEYDKKNAAYTIHVLVQDWARTVIPHERNISLERTASLLAISVGTRDEPDFDSHCFRIGLGPHVKGILSKSDHLRDKNPRYWEVSPNHAFCFANVFRSMELWREEEELRMVVEAARKQLLGFNHPATLQSTDDLAHNYVNQGQLDRAERLYNEVLEARRALYRNTHGEEHDGIHASKKYLASIYQRQGRLNEAVPFWEDVVKGYRVSKGGNNPETLACMEKLADVYCRSEPMQLEKADALRKDMLSLIPDSHRDKPMCMRKLAEVLELKEDWEAAETLLVQSQEALKIYWGERHMNAIAGQQHLYEFRVRRKSVPPVSCDSCTHPTQAKYLYYNSEYICKLVVYAFRLLLSSLAILVAAYLLPICFGSSR</sequence>
<dbReference type="InterPro" id="IPR016035">
    <property type="entry name" value="Acyl_Trfase/lysoPLipase"/>
</dbReference>
<dbReference type="Proteomes" id="UP000663853">
    <property type="component" value="Unassembled WGS sequence"/>
</dbReference>
<dbReference type="InterPro" id="IPR001452">
    <property type="entry name" value="SH3_domain"/>
</dbReference>
<keyword evidence="3" id="KW-0442">Lipid degradation</keyword>
<evidence type="ECO:0000256" key="3">
    <source>
        <dbReference type="ARBA" id="ARBA00022963"/>
    </source>
</evidence>